<dbReference type="GO" id="GO:0140359">
    <property type="term" value="F:ABC-type transporter activity"/>
    <property type="evidence" value="ECO:0007669"/>
    <property type="project" value="InterPro"/>
</dbReference>
<keyword evidence="4 6" id="KW-1133">Transmembrane helix</keyword>
<proteinExistence type="predicted"/>
<feature type="domain" description="ABC transporter family G" evidence="8">
    <location>
        <begin position="19"/>
        <end position="81"/>
    </location>
</feature>
<evidence type="ECO:0000256" key="2">
    <source>
        <dbReference type="ARBA" id="ARBA00022448"/>
    </source>
</evidence>
<evidence type="ECO:0000313" key="11">
    <source>
        <dbReference type="Proteomes" id="UP000332933"/>
    </source>
</evidence>
<accession>A0A485L9Y2</accession>
<evidence type="ECO:0000256" key="5">
    <source>
        <dbReference type="ARBA" id="ARBA00023136"/>
    </source>
</evidence>
<evidence type="ECO:0000256" key="6">
    <source>
        <dbReference type="SAM" id="Phobius"/>
    </source>
</evidence>
<dbReference type="Pfam" id="PF01061">
    <property type="entry name" value="ABC2_membrane"/>
    <property type="match status" value="1"/>
</dbReference>
<dbReference type="InterPro" id="IPR013525">
    <property type="entry name" value="ABC2_TM"/>
</dbReference>
<evidence type="ECO:0000313" key="10">
    <source>
        <dbReference type="EMBL" id="VFT94983.1"/>
    </source>
</evidence>
<reference evidence="10 11" key="1">
    <citation type="submission" date="2019-03" db="EMBL/GenBank/DDBJ databases">
        <authorList>
            <person name="Gaulin E."/>
            <person name="Dumas B."/>
        </authorList>
    </citation>
    <scope>NUCLEOTIDE SEQUENCE [LARGE SCALE GENOMIC DNA]</scope>
    <source>
        <strain evidence="10">CBS 568.67</strain>
    </source>
</reference>
<evidence type="ECO:0000259" key="8">
    <source>
        <dbReference type="Pfam" id="PF19055"/>
    </source>
</evidence>
<name>A0A485L9Y2_9STRA</name>
<dbReference type="EMBL" id="CAADRA010006401">
    <property type="protein sequence ID" value="VFT94983.1"/>
    <property type="molecule type" value="Genomic_DNA"/>
</dbReference>
<protein>
    <submittedName>
        <fullName evidence="10">Aste57867_18246 protein</fullName>
    </submittedName>
</protein>
<dbReference type="OrthoDB" id="66620at2759"/>
<dbReference type="Pfam" id="PF19055">
    <property type="entry name" value="ABC2_membrane_7"/>
    <property type="match status" value="1"/>
</dbReference>
<dbReference type="InterPro" id="IPR043926">
    <property type="entry name" value="ABCG_dom"/>
</dbReference>
<dbReference type="EMBL" id="VJMH01006380">
    <property type="protein sequence ID" value="KAF0690359.1"/>
    <property type="molecule type" value="Genomic_DNA"/>
</dbReference>
<evidence type="ECO:0000259" key="7">
    <source>
        <dbReference type="Pfam" id="PF01061"/>
    </source>
</evidence>
<comment type="subcellular location">
    <subcellularLocation>
        <location evidence="1">Membrane</location>
        <topology evidence="1">Multi-pass membrane protein</topology>
    </subcellularLocation>
</comment>
<keyword evidence="2" id="KW-0813">Transport</keyword>
<evidence type="ECO:0000256" key="1">
    <source>
        <dbReference type="ARBA" id="ARBA00004141"/>
    </source>
</evidence>
<dbReference type="Proteomes" id="UP000332933">
    <property type="component" value="Unassembled WGS sequence"/>
</dbReference>
<feature type="transmembrane region" description="Helical" evidence="6">
    <location>
        <begin position="214"/>
        <end position="238"/>
    </location>
</feature>
<feature type="transmembrane region" description="Helical" evidence="6">
    <location>
        <begin position="244"/>
        <end position="264"/>
    </location>
</feature>
<evidence type="ECO:0000313" key="9">
    <source>
        <dbReference type="EMBL" id="KAF0690359.1"/>
    </source>
</evidence>
<keyword evidence="11" id="KW-1185">Reference proteome</keyword>
<gene>
    <name evidence="10" type="primary">Aste57867_18246</name>
    <name evidence="9" type="ORF">As57867_018184</name>
    <name evidence="10" type="ORF">ASTE57867_18246</name>
</gene>
<feature type="domain" description="ABC-2 type transporter transmembrane" evidence="7">
    <location>
        <begin position="180"/>
        <end position="281"/>
    </location>
</feature>
<keyword evidence="5 6" id="KW-0472">Membrane</keyword>
<evidence type="ECO:0000256" key="4">
    <source>
        <dbReference type="ARBA" id="ARBA00022989"/>
    </source>
</evidence>
<keyword evidence="3 6" id="KW-0812">Transmembrane</keyword>
<feature type="transmembrane region" description="Helical" evidence="6">
    <location>
        <begin position="180"/>
        <end position="202"/>
    </location>
</feature>
<dbReference type="GO" id="GO:0016020">
    <property type="term" value="C:membrane"/>
    <property type="evidence" value="ECO:0007669"/>
    <property type="project" value="UniProtKB-SubCell"/>
</dbReference>
<sequence>MECIKRIALSGRTVVCTIHQPSTVLFELFDKLLLLKTGGEMVYFGDLGKENVHLLDYFSTFHGINLIKPTENPATYMLDCIGAGTGATTIDIDFAAVYKESPLGMVNEALVARWSKPSGERHTKPKKYEASFGRQFALLLDRQMTTNWRTPSYNISRAVPMHGRHESDGHCHVHAAGHSLSLALVKLLYCVVLSAIFFNVTYWICGHNQATDAWVWFLVSLVSSMVVVSYTGHLLLYVMPTMPIVVVLSSAVASLMFIFSGFMIDGNTLAKGWQWMYWISPEPHAQHARNDPHGAEPQPE</sequence>
<dbReference type="AlphaFoldDB" id="A0A485L9Y2"/>
<reference evidence="9" key="2">
    <citation type="submission" date="2019-06" db="EMBL/GenBank/DDBJ databases">
        <title>Genomics analysis of Aphanomyces spp. identifies a new class of oomycete effector associated with host adaptation.</title>
        <authorList>
            <person name="Gaulin E."/>
        </authorList>
    </citation>
    <scope>NUCLEOTIDE SEQUENCE</scope>
    <source>
        <strain evidence="9">CBS 578.67</strain>
    </source>
</reference>
<dbReference type="PANTHER" id="PTHR19241">
    <property type="entry name" value="ATP-BINDING CASSETTE TRANSPORTER"/>
    <property type="match status" value="1"/>
</dbReference>
<organism evidence="10 11">
    <name type="scientific">Aphanomyces stellatus</name>
    <dbReference type="NCBI Taxonomy" id="120398"/>
    <lineage>
        <taxon>Eukaryota</taxon>
        <taxon>Sar</taxon>
        <taxon>Stramenopiles</taxon>
        <taxon>Oomycota</taxon>
        <taxon>Saprolegniomycetes</taxon>
        <taxon>Saprolegniales</taxon>
        <taxon>Verrucalvaceae</taxon>
        <taxon>Aphanomyces</taxon>
    </lineage>
</organism>
<evidence type="ECO:0000256" key="3">
    <source>
        <dbReference type="ARBA" id="ARBA00022692"/>
    </source>
</evidence>